<feature type="transmembrane region" description="Helical" evidence="9">
    <location>
        <begin position="39"/>
        <end position="62"/>
    </location>
</feature>
<keyword evidence="9" id="KW-0472">Membrane</keyword>
<gene>
    <name evidence="11" type="ORF">WH91_04455</name>
</gene>
<dbReference type="InterPro" id="IPR036890">
    <property type="entry name" value="HATPase_C_sf"/>
</dbReference>
<feature type="domain" description="Signal transduction histidine kinase subgroup 3 dimerisation and phosphoacceptor" evidence="10">
    <location>
        <begin position="289"/>
        <end position="344"/>
    </location>
</feature>
<protein>
    <recommendedName>
        <fullName evidence="2">histidine kinase</fullName>
        <ecNumber evidence="2">2.7.13.3</ecNumber>
    </recommendedName>
</protein>
<evidence type="ECO:0000256" key="3">
    <source>
        <dbReference type="ARBA" id="ARBA00022553"/>
    </source>
</evidence>
<evidence type="ECO:0000313" key="11">
    <source>
        <dbReference type="EMBL" id="KKC34158.1"/>
    </source>
</evidence>
<keyword evidence="8" id="KW-0902">Two-component regulatory system</keyword>
<accession>A0ABR5E1G4</accession>
<keyword evidence="5" id="KW-0547">Nucleotide-binding</keyword>
<reference evidence="11 12" key="1">
    <citation type="submission" date="2015-03" db="EMBL/GenBank/DDBJ databases">
        <authorList>
            <person name="Lepp D."/>
            <person name="Hassan Y.I."/>
            <person name="Li X.-Z."/>
            <person name="Zhou T."/>
        </authorList>
    </citation>
    <scope>NUCLEOTIDE SEQUENCE [LARGE SCALE GENOMIC DNA]</scope>
    <source>
        <strain evidence="11 12">Cr7-05</strain>
    </source>
</reference>
<evidence type="ECO:0000313" key="12">
    <source>
        <dbReference type="Proteomes" id="UP000033519"/>
    </source>
</evidence>
<evidence type="ECO:0000256" key="7">
    <source>
        <dbReference type="ARBA" id="ARBA00022840"/>
    </source>
</evidence>
<organism evidence="11 12">
    <name type="scientific">Devosia psychrophila</name>
    <dbReference type="NCBI Taxonomy" id="728005"/>
    <lineage>
        <taxon>Bacteria</taxon>
        <taxon>Pseudomonadati</taxon>
        <taxon>Pseudomonadota</taxon>
        <taxon>Alphaproteobacteria</taxon>
        <taxon>Hyphomicrobiales</taxon>
        <taxon>Devosiaceae</taxon>
        <taxon>Devosia</taxon>
    </lineage>
</organism>
<dbReference type="Pfam" id="PF07730">
    <property type="entry name" value="HisKA_3"/>
    <property type="match status" value="1"/>
</dbReference>
<sequence length="479" mass="52004">MSTDRRDIEAGVSDYGTIISRWRIGLGRRWVNLSLASQASLAGGTMLVVALVLCALAMMSIVTENVITQRAATTALFVDSVVSPHLQELATTTLVSPETGAFLDDVMQQPAFISRFPYLDVWLSDGTIAYSNSHEIIGRRFPLPPGVKQALQGQVIASFTELGTEEHVGRNFKDDYSEIYIPVYLDKAGEVIGVAEIHELTAPLEEALLRSTILTCLAVLATASLVSAVLFSIVRHGSKTIELQKANLATRLRQSEALAAKYRKTREIARKASKSATEITDRYLRTLQADLHDGPVQLIALALLNLGSVRSTRLKEDRSKRLADIEEALSEALGEVRDIATGMTLPEIRDLDLGALIAKALLHSSAGGTKIVAEISVGEVRAPYPVNLCVYRFCQEGLSNALRHGVPGTTKMAATVIDGKIQVAISNRVRQNPDSAVARERFALGLDGLEARVTSFGGNFSFEKDTQQATLFMALEIVE</sequence>
<evidence type="ECO:0000256" key="4">
    <source>
        <dbReference type="ARBA" id="ARBA00022679"/>
    </source>
</evidence>
<name>A0ABR5E1G4_9HYPH</name>
<evidence type="ECO:0000256" key="8">
    <source>
        <dbReference type="ARBA" id="ARBA00023012"/>
    </source>
</evidence>
<comment type="catalytic activity">
    <reaction evidence="1">
        <text>ATP + protein L-histidine = ADP + protein N-phospho-L-histidine.</text>
        <dbReference type="EC" id="2.7.13.3"/>
    </reaction>
</comment>
<evidence type="ECO:0000256" key="2">
    <source>
        <dbReference type="ARBA" id="ARBA00012438"/>
    </source>
</evidence>
<evidence type="ECO:0000256" key="1">
    <source>
        <dbReference type="ARBA" id="ARBA00000085"/>
    </source>
</evidence>
<evidence type="ECO:0000256" key="9">
    <source>
        <dbReference type="SAM" id="Phobius"/>
    </source>
</evidence>
<dbReference type="Gene3D" id="3.30.565.10">
    <property type="entry name" value="Histidine kinase-like ATPase, C-terminal domain"/>
    <property type="match status" value="1"/>
</dbReference>
<keyword evidence="3" id="KW-0597">Phosphoprotein</keyword>
<comment type="caution">
    <text evidence="11">The sequence shown here is derived from an EMBL/GenBank/DDBJ whole genome shotgun (WGS) entry which is preliminary data.</text>
</comment>
<keyword evidence="9" id="KW-0812">Transmembrane</keyword>
<keyword evidence="4" id="KW-0808">Transferase</keyword>
<dbReference type="PANTHER" id="PTHR24421">
    <property type="entry name" value="NITRATE/NITRITE SENSOR PROTEIN NARX-RELATED"/>
    <property type="match status" value="1"/>
</dbReference>
<dbReference type="PANTHER" id="PTHR24421:SF10">
    <property type="entry name" value="NITRATE_NITRITE SENSOR PROTEIN NARQ"/>
    <property type="match status" value="1"/>
</dbReference>
<dbReference type="InterPro" id="IPR050482">
    <property type="entry name" value="Sensor_HK_TwoCompSys"/>
</dbReference>
<keyword evidence="12" id="KW-1185">Reference proteome</keyword>
<dbReference type="Proteomes" id="UP000033519">
    <property type="component" value="Unassembled WGS sequence"/>
</dbReference>
<evidence type="ECO:0000256" key="5">
    <source>
        <dbReference type="ARBA" id="ARBA00022741"/>
    </source>
</evidence>
<evidence type="ECO:0000259" key="10">
    <source>
        <dbReference type="Pfam" id="PF07730"/>
    </source>
</evidence>
<keyword evidence="7" id="KW-0067">ATP-binding</keyword>
<keyword evidence="9" id="KW-1133">Transmembrane helix</keyword>
<dbReference type="EC" id="2.7.13.3" evidence="2"/>
<keyword evidence="6" id="KW-0418">Kinase</keyword>
<dbReference type="EMBL" id="LAPV01000056">
    <property type="protein sequence ID" value="KKC34158.1"/>
    <property type="molecule type" value="Genomic_DNA"/>
</dbReference>
<proteinExistence type="predicted"/>
<dbReference type="InterPro" id="IPR011712">
    <property type="entry name" value="Sig_transdc_His_kin_sub3_dim/P"/>
</dbReference>
<evidence type="ECO:0000256" key="6">
    <source>
        <dbReference type="ARBA" id="ARBA00022777"/>
    </source>
</evidence>